<dbReference type="SMART" id="SM00530">
    <property type="entry name" value="HTH_XRE"/>
    <property type="match status" value="1"/>
</dbReference>
<keyword evidence="2" id="KW-0812">Transmembrane</keyword>
<sequence>MTFGQFIKNQREAKNWTQPEAAAQIGIEQSYLSKLENNKAVPSPESFDKLMQAYEFDMAAVGQQVTDTELHKLKDIAQVRDLIVNHKKRSERTRRSWLLAGLLALMVGSALTAYGTVIKDAKVGTFLYESKGWIKQGEPPFLFAEMPEYRSFVPRMQNVAYREHIRQHPLFARLDYKQIRSPQYLGAYYDVEEKGKLRRFAFVGRDRTAAIPVAFYTSISFGAMLLAGAMGAFFVSRRW</sequence>
<evidence type="ECO:0000313" key="5">
    <source>
        <dbReference type="Proteomes" id="UP001596425"/>
    </source>
</evidence>
<dbReference type="InterPro" id="IPR010982">
    <property type="entry name" value="Lambda_DNA-bd_dom_sf"/>
</dbReference>
<feature type="transmembrane region" description="Helical" evidence="2">
    <location>
        <begin position="213"/>
        <end position="235"/>
    </location>
</feature>
<feature type="domain" description="HTH cro/C1-type" evidence="3">
    <location>
        <begin position="7"/>
        <end position="61"/>
    </location>
</feature>
<keyword evidence="5" id="KW-1185">Reference proteome</keyword>
<evidence type="ECO:0000256" key="2">
    <source>
        <dbReference type="SAM" id="Phobius"/>
    </source>
</evidence>
<keyword evidence="2" id="KW-0472">Membrane</keyword>
<name>A0ABW1YJ99_9GAMM</name>
<dbReference type="CDD" id="cd00093">
    <property type="entry name" value="HTH_XRE"/>
    <property type="match status" value="1"/>
</dbReference>
<comment type="caution">
    <text evidence="4">The sequence shown here is derived from an EMBL/GenBank/DDBJ whole genome shotgun (WGS) entry which is preliminary data.</text>
</comment>
<evidence type="ECO:0000313" key="4">
    <source>
        <dbReference type="EMBL" id="MFC6632085.1"/>
    </source>
</evidence>
<dbReference type="PANTHER" id="PTHR46797">
    <property type="entry name" value="HTH-TYPE TRANSCRIPTIONAL REGULATOR"/>
    <property type="match status" value="1"/>
</dbReference>
<dbReference type="PANTHER" id="PTHR46797:SF1">
    <property type="entry name" value="METHYLPHOSPHONATE SYNTHASE"/>
    <property type="match status" value="1"/>
</dbReference>
<dbReference type="PROSITE" id="PS50943">
    <property type="entry name" value="HTH_CROC1"/>
    <property type="match status" value="1"/>
</dbReference>
<dbReference type="Gene3D" id="1.10.260.40">
    <property type="entry name" value="lambda repressor-like DNA-binding domains"/>
    <property type="match status" value="1"/>
</dbReference>
<evidence type="ECO:0000259" key="3">
    <source>
        <dbReference type="PROSITE" id="PS50943"/>
    </source>
</evidence>
<keyword evidence="2" id="KW-1133">Transmembrane helix</keyword>
<organism evidence="4 5">
    <name type="scientific">Microbulbifer taiwanensis</name>
    <dbReference type="NCBI Taxonomy" id="986746"/>
    <lineage>
        <taxon>Bacteria</taxon>
        <taxon>Pseudomonadati</taxon>
        <taxon>Pseudomonadota</taxon>
        <taxon>Gammaproteobacteria</taxon>
        <taxon>Cellvibrionales</taxon>
        <taxon>Microbulbiferaceae</taxon>
        <taxon>Microbulbifer</taxon>
    </lineage>
</organism>
<gene>
    <name evidence="4" type="ORF">ACFQBM_02275</name>
</gene>
<dbReference type="InterPro" id="IPR001387">
    <property type="entry name" value="Cro/C1-type_HTH"/>
</dbReference>
<protein>
    <submittedName>
        <fullName evidence="4">Helix-turn-helix domain-containing protein</fullName>
    </submittedName>
</protein>
<feature type="transmembrane region" description="Helical" evidence="2">
    <location>
        <begin position="97"/>
        <end position="118"/>
    </location>
</feature>
<dbReference type="RefSeq" id="WP_193192201.1">
    <property type="nucleotide sequence ID" value="NZ_JACZFR010000026.1"/>
</dbReference>
<dbReference type="EMBL" id="JBHSVR010000001">
    <property type="protein sequence ID" value="MFC6632085.1"/>
    <property type="molecule type" value="Genomic_DNA"/>
</dbReference>
<dbReference type="InterPro" id="IPR050807">
    <property type="entry name" value="TransReg_Diox_bact_type"/>
</dbReference>
<reference evidence="5" key="1">
    <citation type="journal article" date="2019" name="Int. J. Syst. Evol. Microbiol.">
        <title>The Global Catalogue of Microorganisms (GCM) 10K type strain sequencing project: providing services to taxonomists for standard genome sequencing and annotation.</title>
        <authorList>
            <consortium name="The Broad Institute Genomics Platform"/>
            <consortium name="The Broad Institute Genome Sequencing Center for Infectious Disease"/>
            <person name="Wu L."/>
            <person name="Ma J."/>
        </authorList>
    </citation>
    <scope>NUCLEOTIDE SEQUENCE [LARGE SCALE GENOMIC DNA]</scope>
    <source>
        <strain evidence="5">CGMCC 1.13718</strain>
    </source>
</reference>
<accession>A0ABW1YJ99</accession>
<proteinExistence type="predicted"/>
<keyword evidence="1" id="KW-0238">DNA-binding</keyword>
<evidence type="ECO:0000256" key="1">
    <source>
        <dbReference type="ARBA" id="ARBA00023125"/>
    </source>
</evidence>
<dbReference type="Proteomes" id="UP001596425">
    <property type="component" value="Unassembled WGS sequence"/>
</dbReference>
<dbReference type="Pfam" id="PF01381">
    <property type="entry name" value="HTH_3"/>
    <property type="match status" value="1"/>
</dbReference>
<dbReference type="SUPFAM" id="SSF47413">
    <property type="entry name" value="lambda repressor-like DNA-binding domains"/>
    <property type="match status" value="1"/>
</dbReference>